<accession>A0A0Q0YUG3</accession>
<gene>
    <name evidence="1" type="ORF">AQS70_03240</name>
</gene>
<dbReference type="InterPro" id="IPR013785">
    <property type="entry name" value="Aldolase_TIM"/>
</dbReference>
<keyword evidence="2" id="KW-1185">Reference proteome</keyword>
<organism evidence="1 2">
    <name type="scientific">Pseudomonas endophytica</name>
    <dbReference type="NCBI Taxonomy" id="1563157"/>
    <lineage>
        <taxon>Bacteria</taxon>
        <taxon>Pseudomonadati</taxon>
        <taxon>Pseudomonadota</taxon>
        <taxon>Gammaproteobacteria</taxon>
        <taxon>Pseudomonadales</taxon>
        <taxon>Pseudomonadaceae</taxon>
        <taxon>Pseudomonas</taxon>
    </lineage>
</organism>
<evidence type="ECO:0000313" key="1">
    <source>
        <dbReference type="EMBL" id="KQB52726.1"/>
    </source>
</evidence>
<name>A0A0Q0YUG3_9PSED</name>
<dbReference type="STRING" id="1563157.AQS70_03240"/>
<dbReference type="Proteomes" id="UP000050342">
    <property type="component" value="Unassembled WGS sequence"/>
</dbReference>
<dbReference type="EMBL" id="LLWH01000187">
    <property type="protein sequence ID" value="KQB52726.1"/>
    <property type="molecule type" value="Genomic_DNA"/>
</dbReference>
<dbReference type="AlphaFoldDB" id="A0A0Q0YUG3"/>
<comment type="caution">
    <text evidence="1">The sequence shown here is derived from an EMBL/GenBank/DDBJ whole genome shotgun (WGS) entry which is preliminary data.</text>
</comment>
<protein>
    <submittedName>
        <fullName evidence="1">Uncharacterized protein</fullName>
    </submittedName>
</protein>
<dbReference type="Gene3D" id="3.20.20.70">
    <property type="entry name" value="Aldolase class I"/>
    <property type="match status" value="1"/>
</dbReference>
<evidence type="ECO:0000313" key="2">
    <source>
        <dbReference type="Proteomes" id="UP000050342"/>
    </source>
</evidence>
<dbReference type="RefSeq" id="WP_055103806.1">
    <property type="nucleotide sequence ID" value="NZ_LLWH01000187.1"/>
</dbReference>
<sequence length="66" mass="7197">MNDTQHLLARRVIALLDLTSLTADDSDASIQTLCRKALTLVGPVAAERPDDFHSMMRSSLDALFAP</sequence>
<proteinExistence type="predicted"/>
<reference evidence="1 2" key="1">
    <citation type="submission" date="2015-10" db="EMBL/GenBank/DDBJ databases">
        <title>Pseudomonas helleri sp. nov. and Pseudomonas weihenstephanensis sp. nov., isolated from raw cows milk.</title>
        <authorList>
            <person name="Von Neubeck M."/>
            <person name="Huptas C."/>
            <person name="Wenning M."/>
            <person name="Scherer S."/>
        </authorList>
    </citation>
    <scope>NUCLEOTIDE SEQUENCE [LARGE SCALE GENOMIC DNA]</scope>
    <source>
        <strain evidence="1 2">BSTT44</strain>
    </source>
</reference>